<dbReference type="AlphaFoldDB" id="A0A2I9D9N9"/>
<name>A0A2I9D9N9_9DEIO</name>
<dbReference type="SUPFAM" id="SSF48150">
    <property type="entry name" value="DNA-glycosylase"/>
    <property type="match status" value="1"/>
</dbReference>
<keyword evidence="4" id="KW-0227">DNA damage</keyword>
<evidence type="ECO:0000256" key="4">
    <source>
        <dbReference type="ARBA" id="ARBA00022763"/>
    </source>
</evidence>
<dbReference type="InterPro" id="IPR011257">
    <property type="entry name" value="DNA_glycosylase"/>
</dbReference>
<dbReference type="Gene3D" id="1.10.1670.40">
    <property type="match status" value="1"/>
</dbReference>
<gene>
    <name evidence="7" type="ORF">DAERI_130140</name>
</gene>
<dbReference type="CDD" id="cd00056">
    <property type="entry name" value="ENDO3c"/>
    <property type="match status" value="1"/>
</dbReference>
<evidence type="ECO:0000313" key="8">
    <source>
        <dbReference type="Proteomes" id="UP000236569"/>
    </source>
</evidence>
<dbReference type="Proteomes" id="UP000236569">
    <property type="component" value="Unassembled WGS sequence"/>
</dbReference>
<dbReference type="Gene3D" id="1.10.340.30">
    <property type="entry name" value="Hypothetical protein, domain 2"/>
    <property type="match status" value="1"/>
</dbReference>
<dbReference type="GO" id="GO:0032131">
    <property type="term" value="F:alkylated DNA binding"/>
    <property type="evidence" value="ECO:0007669"/>
    <property type="project" value="TreeGrafter"/>
</dbReference>
<dbReference type="Pfam" id="PF00730">
    <property type="entry name" value="HhH-GPD"/>
    <property type="match status" value="1"/>
</dbReference>
<protein>
    <recommendedName>
        <fullName evidence="3">DNA-3-methyladenine glycosylase II</fullName>
        <ecNumber evidence="3">3.2.2.21</ecNumber>
    </recommendedName>
</protein>
<keyword evidence="5" id="KW-0234">DNA repair</keyword>
<dbReference type="GO" id="GO:0006285">
    <property type="term" value="P:base-excision repair, AP site formation"/>
    <property type="evidence" value="ECO:0007669"/>
    <property type="project" value="TreeGrafter"/>
</dbReference>
<dbReference type="GO" id="GO:0032993">
    <property type="term" value="C:protein-DNA complex"/>
    <property type="evidence" value="ECO:0007669"/>
    <property type="project" value="TreeGrafter"/>
</dbReference>
<dbReference type="GO" id="GO:0008725">
    <property type="term" value="F:DNA-3-methyladenine glycosylase activity"/>
    <property type="evidence" value="ECO:0007669"/>
    <property type="project" value="TreeGrafter"/>
</dbReference>
<dbReference type="EMBL" id="BFAG01000013">
    <property type="protein sequence ID" value="GBF07310.1"/>
    <property type="molecule type" value="Genomic_DNA"/>
</dbReference>
<dbReference type="InterPro" id="IPR051912">
    <property type="entry name" value="Alkylbase_DNA_Glycosylase/TA"/>
</dbReference>
<dbReference type="EC" id="3.2.2.21" evidence="3"/>
<organism evidence="7 8">
    <name type="scientific">Deinococcus aerius</name>
    <dbReference type="NCBI Taxonomy" id="200253"/>
    <lineage>
        <taxon>Bacteria</taxon>
        <taxon>Thermotogati</taxon>
        <taxon>Deinococcota</taxon>
        <taxon>Deinococci</taxon>
        <taxon>Deinococcales</taxon>
        <taxon>Deinococcaceae</taxon>
        <taxon>Deinococcus</taxon>
    </lineage>
</organism>
<evidence type="ECO:0000313" key="7">
    <source>
        <dbReference type="EMBL" id="GBF07310.1"/>
    </source>
</evidence>
<sequence>MRPGRVVRLSGRVFPTPPLTDHAGALAWLSRDPTLAEVLARVGPLPVLAPTPDPFGTLVRSVGGQQLSVRAAASIHARLEAALGGITPENLLRVTPDELRATGLSWAKVRTVRALADAALDGRVDFAHLAALPDEAVIAALIPLPGIGRWTVEMFLIFGLSRPDVFSFGDLVLRQEVARLYPEASPEEAQAAVRAWSPYRTLAARYLWAEVARRRLAAKMGKDDPAPVLAGTDPL</sequence>
<dbReference type="SMART" id="SM00478">
    <property type="entry name" value="ENDO3c"/>
    <property type="match status" value="1"/>
</dbReference>
<evidence type="ECO:0000256" key="5">
    <source>
        <dbReference type="ARBA" id="ARBA00023204"/>
    </source>
</evidence>
<dbReference type="GO" id="GO:0043916">
    <property type="term" value="F:DNA-7-methylguanine glycosylase activity"/>
    <property type="evidence" value="ECO:0007669"/>
    <property type="project" value="TreeGrafter"/>
</dbReference>
<evidence type="ECO:0000256" key="2">
    <source>
        <dbReference type="ARBA" id="ARBA00010817"/>
    </source>
</evidence>
<dbReference type="GO" id="GO:0006307">
    <property type="term" value="P:DNA alkylation repair"/>
    <property type="evidence" value="ECO:0007669"/>
    <property type="project" value="TreeGrafter"/>
</dbReference>
<evidence type="ECO:0000259" key="6">
    <source>
        <dbReference type="SMART" id="SM00478"/>
    </source>
</evidence>
<reference evidence="8" key="1">
    <citation type="submission" date="2018-01" db="EMBL/GenBank/DDBJ databases">
        <title>Draft Genome Sequence of the Radioresistant Bacterium Deinococcus aerius TR0125, Isolated from the Higher Atmosphere above Japan.</title>
        <authorList>
            <person name="Satoh K."/>
            <person name="Arai H."/>
            <person name="Sanzen T."/>
            <person name="Kawaguchi Y."/>
            <person name="Hayashi H."/>
            <person name="Yokobori S."/>
            <person name="Yamagishi A."/>
            <person name="Oono Y."/>
            <person name="Narumi I."/>
        </authorList>
    </citation>
    <scope>NUCLEOTIDE SEQUENCE [LARGE SCALE GENOMIC DNA]</scope>
    <source>
        <strain evidence="8">TR0125</strain>
    </source>
</reference>
<dbReference type="GO" id="GO:0005737">
    <property type="term" value="C:cytoplasm"/>
    <property type="evidence" value="ECO:0007669"/>
    <property type="project" value="TreeGrafter"/>
</dbReference>
<comment type="caution">
    <text evidence="7">The sequence shown here is derived from an EMBL/GenBank/DDBJ whole genome shotgun (WGS) entry which is preliminary data.</text>
</comment>
<feature type="domain" description="HhH-GPD" evidence="6">
    <location>
        <begin position="64"/>
        <end position="212"/>
    </location>
</feature>
<comment type="catalytic activity">
    <reaction evidence="1">
        <text>Hydrolysis of alkylated DNA, releasing 3-methyladenine, 3-methylguanine, 7-methylguanine and 7-methyladenine.</text>
        <dbReference type="EC" id="3.2.2.21"/>
    </reaction>
</comment>
<dbReference type="PANTHER" id="PTHR43003:SF5">
    <property type="entry name" value="DNA-3-METHYLADENINE GLYCOSYLASE"/>
    <property type="match status" value="1"/>
</dbReference>
<dbReference type="FunFam" id="1.10.340.30:FF:000004">
    <property type="entry name" value="DNA-3-methyladenine glycosylase II"/>
    <property type="match status" value="1"/>
</dbReference>
<accession>A0A2I9D9N9</accession>
<evidence type="ECO:0000256" key="3">
    <source>
        <dbReference type="ARBA" id="ARBA00012000"/>
    </source>
</evidence>
<dbReference type="PANTHER" id="PTHR43003">
    <property type="entry name" value="DNA-3-METHYLADENINE GLYCOSYLASE"/>
    <property type="match status" value="1"/>
</dbReference>
<comment type="similarity">
    <text evidence="2">Belongs to the alkylbase DNA glycosidase AlkA family.</text>
</comment>
<proteinExistence type="inferred from homology"/>
<dbReference type="InterPro" id="IPR003265">
    <property type="entry name" value="HhH-GPD_domain"/>
</dbReference>
<evidence type="ECO:0000256" key="1">
    <source>
        <dbReference type="ARBA" id="ARBA00000086"/>
    </source>
</evidence>
<keyword evidence="8" id="KW-1185">Reference proteome</keyword>